<dbReference type="Proteomes" id="UP000184440">
    <property type="component" value="Unassembled WGS sequence"/>
</dbReference>
<dbReference type="InterPro" id="IPR012074">
    <property type="entry name" value="GAF_ANTAR"/>
</dbReference>
<dbReference type="GO" id="GO:0016301">
    <property type="term" value="F:kinase activity"/>
    <property type="evidence" value="ECO:0007669"/>
    <property type="project" value="UniProtKB-KW"/>
</dbReference>
<name>A0A1M7PBZ7_9ACTN</name>
<dbReference type="InterPro" id="IPR011006">
    <property type="entry name" value="CheY-like_superfamily"/>
</dbReference>
<organism evidence="6 7">
    <name type="scientific">Cryptosporangium aurantiacum</name>
    <dbReference type="NCBI Taxonomy" id="134849"/>
    <lineage>
        <taxon>Bacteria</taxon>
        <taxon>Bacillati</taxon>
        <taxon>Actinomycetota</taxon>
        <taxon>Actinomycetes</taxon>
        <taxon>Cryptosporangiales</taxon>
        <taxon>Cryptosporangiaceae</taxon>
        <taxon>Cryptosporangium</taxon>
    </lineage>
</organism>
<dbReference type="GO" id="GO:0003723">
    <property type="term" value="F:RNA binding"/>
    <property type="evidence" value="ECO:0007669"/>
    <property type="project" value="InterPro"/>
</dbReference>
<gene>
    <name evidence="6" type="ORF">SAMN05443668_103182</name>
</gene>
<dbReference type="Pfam" id="PF13185">
    <property type="entry name" value="GAF_2"/>
    <property type="match status" value="1"/>
</dbReference>
<evidence type="ECO:0000256" key="1">
    <source>
        <dbReference type="ARBA" id="ARBA00022679"/>
    </source>
</evidence>
<evidence type="ECO:0000313" key="6">
    <source>
        <dbReference type="EMBL" id="SHN14377.1"/>
    </source>
</evidence>
<evidence type="ECO:0000256" key="4">
    <source>
        <dbReference type="ARBA" id="ARBA00023163"/>
    </source>
</evidence>
<dbReference type="SUPFAM" id="SSF52172">
    <property type="entry name" value="CheY-like"/>
    <property type="match status" value="1"/>
</dbReference>
<dbReference type="InterPro" id="IPR029016">
    <property type="entry name" value="GAF-like_dom_sf"/>
</dbReference>
<keyword evidence="4" id="KW-0804">Transcription</keyword>
<dbReference type="STRING" id="134849.SAMN05443668_103182"/>
<keyword evidence="3" id="KW-0805">Transcription regulation</keyword>
<dbReference type="InterPro" id="IPR036388">
    <property type="entry name" value="WH-like_DNA-bd_sf"/>
</dbReference>
<reference evidence="6 7" key="1">
    <citation type="submission" date="2016-11" db="EMBL/GenBank/DDBJ databases">
        <authorList>
            <person name="Jaros S."/>
            <person name="Januszkiewicz K."/>
            <person name="Wedrychowicz H."/>
        </authorList>
    </citation>
    <scope>NUCLEOTIDE SEQUENCE [LARGE SCALE GENOMIC DNA]</scope>
    <source>
        <strain evidence="6 7">DSM 46144</strain>
    </source>
</reference>
<evidence type="ECO:0000259" key="5">
    <source>
        <dbReference type="PROSITE" id="PS50921"/>
    </source>
</evidence>
<dbReference type="SUPFAM" id="SSF55781">
    <property type="entry name" value="GAF domain-like"/>
    <property type="match status" value="1"/>
</dbReference>
<dbReference type="RefSeq" id="WP_218617441.1">
    <property type="nucleotide sequence ID" value="NZ_FRCS01000003.1"/>
</dbReference>
<dbReference type="InterPro" id="IPR003018">
    <property type="entry name" value="GAF"/>
</dbReference>
<evidence type="ECO:0000256" key="2">
    <source>
        <dbReference type="ARBA" id="ARBA00022777"/>
    </source>
</evidence>
<dbReference type="SMART" id="SM00065">
    <property type="entry name" value="GAF"/>
    <property type="match status" value="1"/>
</dbReference>
<keyword evidence="7" id="KW-1185">Reference proteome</keyword>
<dbReference type="PROSITE" id="PS50921">
    <property type="entry name" value="ANTAR"/>
    <property type="match status" value="1"/>
</dbReference>
<dbReference type="PIRSF" id="PIRSF036625">
    <property type="entry name" value="GAF_ANTAR"/>
    <property type="match status" value="1"/>
</dbReference>
<dbReference type="AlphaFoldDB" id="A0A1M7PBZ7"/>
<protein>
    <submittedName>
        <fullName evidence="6">GAF domain-containing protein</fullName>
    </submittedName>
</protein>
<accession>A0A1M7PBZ7</accession>
<keyword evidence="2" id="KW-0418">Kinase</keyword>
<dbReference type="Gene3D" id="3.30.450.40">
    <property type="match status" value="1"/>
</dbReference>
<evidence type="ECO:0000313" key="7">
    <source>
        <dbReference type="Proteomes" id="UP000184440"/>
    </source>
</evidence>
<dbReference type="EMBL" id="FRCS01000003">
    <property type="protein sequence ID" value="SHN14377.1"/>
    <property type="molecule type" value="Genomic_DNA"/>
</dbReference>
<sequence length="260" mass="27342">MEACDRLPGGGVALPAAAAAGIAELGRIALADLSLEQVLERVGTLARDVIPGVTEASVTLIVNDRPSTAAFTGPLALELDERQYRHGYGPCLDAARGGEIMLIPDMAAETRWPHYCPEALSRGARSGLSVPLPIQEHVLGALNLYGDTPNAFSPETVDVPVLFASYAAVAVANAHLYATTAELAEGMRQAMVSRAVIEQAKGILMGQRGCSAEEAFNQLTALSQHTNRKLRDVAAGLVARAQRPAVYRPGAPQRGPAIDT</sequence>
<proteinExistence type="predicted"/>
<evidence type="ECO:0000256" key="3">
    <source>
        <dbReference type="ARBA" id="ARBA00023015"/>
    </source>
</evidence>
<dbReference type="Gene3D" id="1.10.10.10">
    <property type="entry name" value="Winged helix-like DNA-binding domain superfamily/Winged helix DNA-binding domain"/>
    <property type="match status" value="1"/>
</dbReference>
<feature type="domain" description="ANTAR" evidence="5">
    <location>
        <begin position="177"/>
        <end position="238"/>
    </location>
</feature>
<keyword evidence="1" id="KW-0808">Transferase</keyword>
<dbReference type="SMART" id="SM01012">
    <property type="entry name" value="ANTAR"/>
    <property type="match status" value="1"/>
</dbReference>
<dbReference type="InterPro" id="IPR005561">
    <property type="entry name" value="ANTAR"/>
</dbReference>
<dbReference type="Pfam" id="PF03861">
    <property type="entry name" value="ANTAR"/>
    <property type="match status" value="1"/>
</dbReference>